<feature type="non-terminal residue" evidence="1">
    <location>
        <position position="1"/>
    </location>
</feature>
<proteinExistence type="predicted"/>
<sequence length="45" mass="5104">EYPESKAHDYLINIGKGSGAMALGFTRNEVIRILERIREALNEEV</sequence>
<name>X1GRK2_9ZZZZ</name>
<dbReference type="AlphaFoldDB" id="X1GRK2"/>
<comment type="caution">
    <text evidence="1">The sequence shown here is derived from an EMBL/GenBank/DDBJ whole genome shotgun (WGS) entry which is preliminary data.</text>
</comment>
<reference evidence="1" key="1">
    <citation type="journal article" date="2014" name="Front. Microbiol.">
        <title>High frequency of phylogenetically diverse reductive dehalogenase-homologous genes in deep subseafloor sedimentary metagenomes.</title>
        <authorList>
            <person name="Kawai M."/>
            <person name="Futagami T."/>
            <person name="Toyoda A."/>
            <person name="Takaki Y."/>
            <person name="Nishi S."/>
            <person name="Hori S."/>
            <person name="Arai W."/>
            <person name="Tsubouchi T."/>
            <person name="Morono Y."/>
            <person name="Uchiyama I."/>
            <person name="Ito T."/>
            <person name="Fujiyama A."/>
            <person name="Inagaki F."/>
            <person name="Takami H."/>
        </authorList>
    </citation>
    <scope>NUCLEOTIDE SEQUENCE</scope>
    <source>
        <strain evidence="1">Expedition CK06-06</strain>
    </source>
</reference>
<evidence type="ECO:0000313" key="1">
    <source>
        <dbReference type="EMBL" id="GAH60496.1"/>
    </source>
</evidence>
<dbReference type="EMBL" id="BARU01020131">
    <property type="protein sequence ID" value="GAH60496.1"/>
    <property type="molecule type" value="Genomic_DNA"/>
</dbReference>
<organism evidence="1">
    <name type="scientific">marine sediment metagenome</name>
    <dbReference type="NCBI Taxonomy" id="412755"/>
    <lineage>
        <taxon>unclassified sequences</taxon>
        <taxon>metagenomes</taxon>
        <taxon>ecological metagenomes</taxon>
    </lineage>
</organism>
<gene>
    <name evidence="1" type="ORF">S03H2_33093</name>
</gene>
<protein>
    <submittedName>
        <fullName evidence="1">Uncharacterized protein</fullName>
    </submittedName>
</protein>
<accession>X1GRK2</accession>